<evidence type="ECO:0000256" key="2">
    <source>
        <dbReference type="ARBA" id="ARBA00009399"/>
    </source>
</evidence>
<gene>
    <name evidence="8" type="ORF">BSOLF_0169</name>
</gene>
<name>A0A2R6Y1E7_9BACL</name>
<evidence type="ECO:0000256" key="3">
    <source>
        <dbReference type="ARBA" id="ARBA00022692"/>
    </source>
</evidence>
<feature type="transmembrane region" description="Helical" evidence="6">
    <location>
        <begin position="33"/>
        <end position="55"/>
    </location>
</feature>
<sequence length="143" mass="15727">MFKQGLRYLSVGVINTLVGTGTMLILLAMGLSYWPATALGFSLGVLTSFILNRAFTFSYQGETHAAFIRFLLVTLVGYLVAFSLAPLLLSALWSRLSPSFSFVILAVDTNDTQVFHMISALVGTVLYTGMTFVGHRVWTFKKT</sequence>
<proteinExistence type="inferred from homology"/>
<evidence type="ECO:0000259" key="7">
    <source>
        <dbReference type="Pfam" id="PF04138"/>
    </source>
</evidence>
<accession>A0A2R6Y1E7</accession>
<dbReference type="AlphaFoldDB" id="A0A2R6Y1E7"/>
<evidence type="ECO:0000256" key="6">
    <source>
        <dbReference type="SAM" id="Phobius"/>
    </source>
</evidence>
<evidence type="ECO:0000256" key="1">
    <source>
        <dbReference type="ARBA" id="ARBA00004141"/>
    </source>
</evidence>
<dbReference type="GO" id="GO:0005886">
    <property type="term" value="C:plasma membrane"/>
    <property type="evidence" value="ECO:0007669"/>
    <property type="project" value="TreeGrafter"/>
</dbReference>
<dbReference type="EMBL" id="PEBX01000027">
    <property type="protein sequence ID" value="PTQ56462.1"/>
    <property type="molecule type" value="Genomic_DNA"/>
</dbReference>
<dbReference type="Pfam" id="PF04138">
    <property type="entry name" value="GtrA_DPMS_TM"/>
    <property type="match status" value="1"/>
</dbReference>
<evidence type="ECO:0000256" key="5">
    <source>
        <dbReference type="ARBA" id="ARBA00023136"/>
    </source>
</evidence>
<dbReference type="GO" id="GO:0000271">
    <property type="term" value="P:polysaccharide biosynthetic process"/>
    <property type="evidence" value="ECO:0007669"/>
    <property type="project" value="InterPro"/>
</dbReference>
<keyword evidence="4 6" id="KW-1133">Transmembrane helix</keyword>
<feature type="transmembrane region" description="Helical" evidence="6">
    <location>
        <begin position="67"/>
        <end position="93"/>
    </location>
</feature>
<feature type="transmembrane region" description="Helical" evidence="6">
    <location>
        <begin position="7"/>
        <end position="27"/>
    </location>
</feature>
<keyword evidence="5 6" id="KW-0472">Membrane</keyword>
<comment type="similarity">
    <text evidence="2">Belongs to the GtrA family.</text>
</comment>
<comment type="subcellular location">
    <subcellularLocation>
        <location evidence="1">Membrane</location>
        <topology evidence="1">Multi-pass membrane protein</topology>
    </subcellularLocation>
</comment>
<dbReference type="PANTHER" id="PTHR38459:SF1">
    <property type="entry name" value="PROPHAGE BACTOPRENOL-LINKED GLUCOSE TRANSLOCASE HOMOLOG"/>
    <property type="match status" value="1"/>
</dbReference>
<feature type="transmembrane region" description="Helical" evidence="6">
    <location>
        <begin position="113"/>
        <end position="133"/>
    </location>
</feature>
<dbReference type="PANTHER" id="PTHR38459">
    <property type="entry name" value="PROPHAGE BACTOPRENOL-LINKED GLUCOSE TRANSLOCASE HOMOLOG"/>
    <property type="match status" value="1"/>
</dbReference>
<evidence type="ECO:0000313" key="9">
    <source>
        <dbReference type="Proteomes" id="UP000244338"/>
    </source>
</evidence>
<protein>
    <recommendedName>
        <fullName evidence="7">GtrA/DPMS transmembrane domain-containing protein</fullName>
    </recommendedName>
</protein>
<evidence type="ECO:0000256" key="4">
    <source>
        <dbReference type="ARBA" id="ARBA00022989"/>
    </source>
</evidence>
<evidence type="ECO:0000313" key="8">
    <source>
        <dbReference type="EMBL" id="PTQ56462.1"/>
    </source>
</evidence>
<dbReference type="InterPro" id="IPR051401">
    <property type="entry name" value="GtrA_CellWall_Glycosyl"/>
</dbReference>
<comment type="caution">
    <text evidence="8">The sequence shown here is derived from an EMBL/GenBank/DDBJ whole genome shotgun (WGS) entry which is preliminary data.</text>
</comment>
<reference evidence="9" key="1">
    <citation type="journal article" date="2018" name="Sci. Rep.">
        <title>Lignite coal burning seam in the remote Altai Mountains harbors a hydrogen-driven thermophilic microbial community.</title>
        <authorList>
            <person name="Kadnikov V.V."/>
            <person name="Mardanov A.V."/>
            <person name="Ivasenko D.A."/>
            <person name="Antsiferov D.V."/>
            <person name="Beletsky A.V."/>
            <person name="Karnachuk O.V."/>
            <person name="Ravin N.V."/>
        </authorList>
    </citation>
    <scope>NUCLEOTIDE SEQUENCE [LARGE SCALE GENOMIC DNA]</scope>
</reference>
<dbReference type="InterPro" id="IPR007267">
    <property type="entry name" value="GtrA_DPMS_TM"/>
</dbReference>
<dbReference type="Proteomes" id="UP000244338">
    <property type="component" value="Unassembled WGS sequence"/>
</dbReference>
<organism evidence="8 9">
    <name type="scientific">Candidatus Carbonibacillus altaicus</name>
    <dbReference type="NCBI Taxonomy" id="2163959"/>
    <lineage>
        <taxon>Bacteria</taxon>
        <taxon>Bacillati</taxon>
        <taxon>Bacillota</taxon>
        <taxon>Bacilli</taxon>
        <taxon>Bacillales</taxon>
        <taxon>Candidatus Carbonibacillus</taxon>
    </lineage>
</organism>
<feature type="domain" description="GtrA/DPMS transmembrane" evidence="7">
    <location>
        <begin position="7"/>
        <end position="140"/>
    </location>
</feature>
<keyword evidence="3 6" id="KW-0812">Transmembrane</keyword>